<keyword evidence="2" id="KW-1185">Reference proteome</keyword>
<evidence type="ECO:0000313" key="1">
    <source>
        <dbReference type="EMBL" id="EFA07382.1"/>
    </source>
</evidence>
<dbReference type="Proteomes" id="UP000007266">
    <property type="component" value="Linkage group 7"/>
</dbReference>
<reference evidence="1 2" key="2">
    <citation type="journal article" date="2010" name="Nucleic Acids Res.">
        <title>BeetleBase in 2010: revisions to provide comprehensive genomic information for Tribolium castaneum.</title>
        <authorList>
            <person name="Kim H.S."/>
            <person name="Murphy T."/>
            <person name="Xia J."/>
            <person name="Caragea D."/>
            <person name="Park Y."/>
            <person name="Beeman R.W."/>
            <person name="Lorenzen M.D."/>
            <person name="Butcher S."/>
            <person name="Manak J.R."/>
            <person name="Brown S.J."/>
        </authorList>
    </citation>
    <scope>GENOME REANNOTATION</scope>
    <source>
        <strain evidence="1 2">Georgia GA2</strain>
    </source>
</reference>
<dbReference type="HOGENOM" id="CLU_2309582_0_0_1"/>
<organism evidence="1 2">
    <name type="scientific">Tribolium castaneum</name>
    <name type="common">Red flour beetle</name>
    <dbReference type="NCBI Taxonomy" id="7070"/>
    <lineage>
        <taxon>Eukaryota</taxon>
        <taxon>Metazoa</taxon>
        <taxon>Ecdysozoa</taxon>
        <taxon>Arthropoda</taxon>
        <taxon>Hexapoda</taxon>
        <taxon>Insecta</taxon>
        <taxon>Pterygota</taxon>
        <taxon>Neoptera</taxon>
        <taxon>Endopterygota</taxon>
        <taxon>Coleoptera</taxon>
        <taxon>Polyphaga</taxon>
        <taxon>Cucujiformia</taxon>
        <taxon>Tenebrionidae</taxon>
        <taxon>Tenebrionidae incertae sedis</taxon>
        <taxon>Tribolium</taxon>
    </lineage>
</organism>
<sequence length="100" mass="11599">MDPQASSVGSFDDEVDNCVKNNYSVFLSQAMANIKRKYPHLREDHVKCLAMKMIVVVKENFKLNQGVTKNDEEKKAPKKETDLRKYCLTKFLRHSNTFKS</sequence>
<gene>
    <name evidence="1" type="primary">AUGUSTUS-3.0.2_16359</name>
    <name evidence="1" type="ORF">TcasGA2_TC016359</name>
</gene>
<dbReference type="KEGG" id="tca:107398230"/>
<dbReference type="AlphaFoldDB" id="D6WPB0"/>
<protein>
    <submittedName>
        <fullName evidence="1">Uncharacterized protein</fullName>
    </submittedName>
</protein>
<name>D6WPB0_TRICA</name>
<evidence type="ECO:0000313" key="2">
    <source>
        <dbReference type="Proteomes" id="UP000007266"/>
    </source>
</evidence>
<reference evidence="1 2" key="1">
    <citation type="journal article" date="2008" name="Nature">
        <title>The genome of the model beetle and pest Tribolium castaneum.</title>
        <authorList>
            <consortium name="Tribolium Genome Sequencing Consortium"/>
            <person name="Richards S."/>
            <person name="Gibbs R.A."/>
            <person name="Weinstock G.M."/>
            <person name="Brown S.J."/>
            <person name="Denell R."/>
            <person name="Beeman R.W."/>
            <person name="Gibbs R."/>
            <person name="Beeman R.W."/>
            <person name="Brown S.J."/>
            <person name="Bucher G."/>
            <person name="Friedrich M."/>
            <person name="Grimmelikhuijzen C.J."/>
            <person name="Klingler M."/>
            <person name="Lorenzen M."/>
            <person name="Richards S."/>
            <person name="Roth S."/>
            <person name="Schroder R."/>
            <person name="Tautz D."/>
            <person name="Zdobnov E.M."/>
            <person name="Muzny D."/>
            <person name="Gibbs R.A."/>
            <person name="Weinstock G.M."/>
            <person name="Attaway T."/>
            <person name="Bell S."/>
            <person name="Buhay C.J."/>
            <person name="Chandrabose M.N."/>
            <person name="Chavez D."/>
            <person name="Clerk-Blankenburg K.P."/>
            <person name="Cree A."/>
            <person name="Dao M."/>
            <person name="Davis C."/>
            <person name="Chacko J."/>
            <person name="Dinh H."/>
            <person name="Dugan-Rocha S."/>
            <person name="Fowler G."/>
            <person name="Garner T.T."/>
            <person name="Garnes J."/>
            <person name="Gnirke A."/>
            <person name="Hawes A."/>
            <person name="Hernandez J."/>
            <person name="Hines S."/>
            <person name="Holder M."/>
            <person name="Hume J."/>
            <person name="Jhangiani S.N."/>
            <person name="Joshi V."/>
            <person name="Khan Z.M."/>
            <person name="Jackson L."/>
            <person name="Kovar C."/>
            <person name="Kowis A."/>
            <person name="Lee S."/>
            <person name="Lewis L.R."/>
            <person name="Margolis J."/>
            <person name="Morgan M."/>
            <person name="Nazareth L.V."/>
            <person name="Nguyen N."/>
            <person name="Okwuonu G."/>
            <person name="Parker D."/>
            <person name="Richards S."/>
            <person name="Ruiz S.J."/>
            <person name="Santibanez J."/>
            <person name="Savard J."/>
            <person name="Scherer S.E."/>
            <person name="Schneider B."/>
            <person name="Sodergren E."/>
            <person name="Tautz D."/>
            <person name="Vattahil S."/>
            <person name="Villasana D."/>
            <person name="White C.S."/>
            <person name="Wright R."/>
            <person name="Park Y."/>
            <person name="Beeman R.W."/>
            <person name="Lord J."/>
            <person name="Oppert B."/>
            <person name="Lorenzen M."/>
            <person name="Brown S."/>
            <person name="Wang L."/>
            <person name="Savard J."/>
            <person name="Tautz D."/>
            <person name="Richards S."/>
            <person name="Weinstock G."/>
            <person name="Gibbs R.A."/>
            <person name="Liu Y."/>
            <person name="Worley K."/>
            <person name="Weinstock G."/>
            <person name="Elsik C.G."/>
            <person name="Reese J.T."/>
            <person name="Elhaik E."/>
            <person name="Landan G."/>
            <person name="Graur D."/>
            <person name="Arensburger P."/>
            <person name="Atkinson P."/>
            <person name="Beeman R.W."/>
            <person name="Beidler J."/>
            <person name="Brown S.J."/>
            <person name="Demuth J.P."/>
            <person name="Drury D.W."/>
            <person name="Du Y.Z."/>
            <person name="Fujiwara H."/>
            <person name="Lorenzen M."/>
            <person name="Maselli V."/>
            <person name="Osanai M."/>
            <person name="Park Y."/>
            <person name="Robertson H.M."/>
            <person name="Tu Z."/>
            <person name="Wang J.J."/>
            <person name="Wang S."/>
            <person name="Richards S."/>
            <person name="Song H."/>
            <person name="Zhang L."/>
            <person name="Sodergren E."/>
            <person name="Werner D."/>
            <person name="Stanke M."/>
            <person name="Morgenstern B."/>
            <person name="Solovyev V."/>
            <person name="Kosarev P."/>
            <person name="Brown G."/>
            <person name="Chen H.C."/>
            <person name="Ermolaeva O."/>
            <person name="Hlavina W."/>
            <person name="Kapustin Y."/>
            <person name="Kiryutin B."/>
            <person name="Kitts P."/>
            <person name="Maglott D."/>
            <person name="Pruitt K."/>
            <person name="Sapojnikov V."/>
            <person name="Souvorov A."/>
            <person name="Mackey A.J."/>
            <person name="Waterhouse R.M."/>
            <person name="Wyder S."/>
            <person name="Zdobnov E.M."/>
            <person name="Zdobnov E.M."/>
            <person name="Wyder S."/>
            <person name="Kriventseva E.V."/>
            <person name="Kadowaki T."/>
            <person name="Bork P."/>
            <person name="Aranda M."/>
            <person name="Bao R."/>
            <person name="Beermann A."/>
            <person name="Berns N."/>
            <person name="Bolognesi R."/>
            <person name="Bonneton F."/>
            <person name="Bopp D."/>
            <person name="Brown S.J."/>
            <person name="Bucher G."/>
            <person name="Butts T."/>
            <person name="Chaumot A."/>
            <person name="Denell R.E."/>
            <person name="Ferrier D.E."/>
            <person name="Friedrich M."/>
            <person name="Gordon C.M."/>
            <person name="Jindra M."/>
            <person name="Klingler M."/>
            <person name="Lan Q."/>
            <person name="Lattorff H.M."/>
            <person name="Laudet V."/>
            <person name="von Levetsow C."/>
            <person name="Liu Z."/>
            <person name="Lutz R."/>
            <person name="Lynch J.A."/>
            <person name="da Fonseca R.N."/>
            <person name="Posnien N."/>
            <person name="Reuter R."/>
            <person name="Roth S."/>
            <person name="Savard J."/>
            <person name="Schinko J.B."/>
            <person name="Schmitt C."/>
            <person name="Schoppmeier M."/>
            <person name="Schroder R."/>
            <person name="Shippy T.D."/>
            <person name="Simonnet F."/>
            <person name="Marques-Souza H."/>
            <person name="Tautz D."/>
            <person name="Tomoyasu Y."/>
            <person name="Trauner J."/>
            <person name="Van der Zee M."/>
            <person name="Vervoort M."/>
            <person name="Wittkopp N."/>
            <person name="Wimmer E.A."/>
            <person name="Yang X."/>
            <person name="Jones A.K."/>
            <person name="Sattelle D.B."/>
            <person name="Ebert P.R."/>
            <person name="Nelson D."/>
            <person name="Scott J.G."/>
            <person name="Beeman R.W."/>
            <person name="Muthukrishnan S."/>
            <person name="Kramer K.J."/>
            <person name="Arakane Y."/>
            <person name="Beeman R.W."/>
            <person name="Zhu Q."/>
            <person name="Hogenkamp D."/>
            <person name="Dixit R."/>
            <person name="Oppert B."/>
            <person name="Jiang H."/>
            <person name="Zou Z."/>
            <person name="Marshall J."/>
            <person name="Elpidina E."/>
            <person name="Vinokurov K."/>
            <person name="Oppert C."/>
            <person name="Zou Z."/>
            <person name="Evans J."/>
            <person name="Lu Z."/>
            <person name="Zhao P."/>
            <person name="Sumathipala N."/>
            <person name="Altincicek B."/>
            <person name="Vilcinskas A."/>
            <person name="Williams M."/>
            <person name="Hultmark D."/>
            <person name="Hetru C."/>
            <person name="Jiang H."/>
            <person name="Grimmelikhuijzen C.J."/>
            <person name="Hauser F."/>
            <person name="Cazzamali G."/>
            <person name="Williamson M."/>
            <person name="Park Y."/>
            <person name="Li B."/>
            <person name="Tanaka Y."/>
            <person name="Predel R."/>
            <person name="Neupert S."/>
            <person name="Schachtner J."/>
            <person name="Verleyen P."/>
            <person name="Raible F."/>
            <person name="Bork P."/>
            <person name="Friedrich M."/>
            <person name="Walden K.K."/>
            <person name="Robertson H.M."/>
            <person name="Angeli S."/>
            <person name="Foret S."/>
            <person name="Bucher G."/>
            <person name="Schuetz S."/>
            <person name="Maleszka R."/>
            <person name="Wimmer E.A."/>
            <person name="Beeman R.W."/>
            <person name="Lorenzen M."/>
            <person name="Tomoyasu Y."/>
            <person name="Miller S.C."/>
            <person name="Grossmann D."/>
            <person name="Bucher G."/>
        </authorList>
    </citation>
    <scope>NUCLEOTIDE SEQUENCE [LARGE SCALE GENOMIC DNA]</scope>
    <source>
        <strain evidence="1 2">Georgia GA2</strain>
    </source>
</reference>
<dbReference type="EMBL" id="KQ971354">
    <property type="protein sequence ID" value="EFA07382.1"/>
    <property type="molecule type" value="Genomic_DNA"/>
</dbReference>
<proteinExistence type="predicted"/>
<dbReference type="InParanoid" id="D6WPB0"/>
<accession>D6WPB0</accession>